<dbReference type="InterPro" id="IPR036249">
    <property type="entry name" value="Thioredoxin-like_sf"/>
</dbReference>
<dbReference type="Pfam" id="PF04214">
    <property type="entry name" value="DUF411"/>
    <property type="match status" value="1"/>
</dbReference>
<keyword evidence="2" id="KW-1185">Reference proteome</keyword>
<evidence type="ECO:0000313" key="1">
    <source>
        <dbReference type="EMBL" id="UZD55436.1"/>
    </source>
</evidence>
<dbReference type="EMBL" id="CP110257">
    <property type="protein sequence ID" value="UZD55436.1"/>
    <property type="molecule type" value="Genomic_DNA"/>
</dbReference>
<proteinExistence type="predicted"/>
<evidence type="ECO:0000313" key="2">
    <source>
        <dbReference type="Proteomes" id="UP001163266"/>
    </source>
</evidence>
<accession>A0ABY6MTV2</accession>
<dbReference type="Proteomes" id="UP001163266">
    <property type="component" value="Chromosome"/>
</dbReference>
<sequence>MPLNPARRRWVGALGAAAALAATGVALVPARAARKPVVEVWKSATCGCCHEWVAHLEKHGFQVKTHDVDAPGDYREKFGLPQKYGSCHTAKVEGYVLEGHVPAREIERLLRERPQALGLAVPGMPVGSPGMEVGSRKDPYDVLLVARDGRASVYQSYR</sequence>
<gene>
    <name evidence="1" type="ORF">OMP39_02255</name>
</gene>
<dbReference type="PROSITE" id="PS51318">
    <property type="entry name" value="TAT"/>
    <property type="match status" value="1"/>
</dbReference>
<protein>
    <submittedName>
        <fullName evidence="1">DUF411 domain-containing protein</fullName>
    </submittedName>
</protein>
<dbReference type="SUPFAM" id="SSF52833">
    <property type="entry name" value="Thioredoxin-like"/>
    <property type="match status" value="1"/>
</dbReference>
<organism evidence="1 2">
    <name type="scientific">Caldimonas aquatica</name>
    <dbReference type="NCBI Taxonomy" id="376175"/>
    <lineage>
        <taxon>Bacteria</taxon>
        <taxon>Pseudomonadati</taxon>
        <taxon>Pseudomonadota</taxon>
        <taxon>Betaproteobacteria</taxon>
        <taxon>Burkholderiales</taxon>
        <taxon>Sphaerotilaceae</taxon>
        <taxon>Caldimonas</taxon>
    </lineage>
</organism>
<reference evidence="1" key="1">
    <citation type="submission" date="2022-10" db="EMBL/GenBank/DDBJ databases">
        <title>Complete genome sequence of Schlegelella aquatica LMG 23380.</title>
        <authorList>
            <person name="Musilova J."/>
            <person name="Kourilova X."/>
            <person name="Bezdicek M."/>
            <person name="Hermankova K."/>
            <person name="Obruca S."/>
            <person name="Sedlar K."/>
        </authorList>
    </citation>
    <scope>NUCLEOTIDE SEQUENCE</scope>
    <source>
        <strain evidence="1">LMG 23380</strain>
    </source>
</reference>
<dbReference type="RefSeq" id="WP_264893190.1">
    <property type="nucleotide sequence ID" value="NZ_CP110257.1"/>
</dbReference>
<dbReference type="InterPro" id="IPR007332">
    <property type="entry name" value="DUF411"/>
</dbReference>
<name>A0ABY6MTV2_9BURK</name>
<dbReference type="InterPro" id="IPR006311">
    <property type="entry name" value="TAT_signal"/>
</dbReference>